<name>A0A2K0UQR8_TRIHA</name>
<feature type="compositionally biased region" description="Polar residues" evidence="1">
    <location>
        <begin position="66"/>
        <end position="77"/>
    </location>
</feature>
<protein>
    <submittedName>
        <fullName evidence="2">Uncharacterized protein</fullName>
    </submittedName>
</protein>
<feature type="region of interest" description="Disordered" evidence="1">
    <location>
        <begin position="1"/>
        <end position="79"/>
    </location>
</feature>
<feature type="region of interest" description="Disordered" evidence="1">
    <location>
        <begin position="93"/>
        <end position="119"/>
    </location>
</feature>
<evidence type="ECO:0000313" key="2">
    <source>
        <dbReference type="EMBL" id="PNP60122.1"/>
    </source>
</evidence>
<proteinExistence type="predicted"/>
<accession>A0A2K0UQR8</accession>
<dbReference type="Proteomes" id="UP000236290">
    <property type="component" value="Unassembled WGS sequence"/>
</dbReference>
<evidence type="ECO:0000256" key="1">
    <source>
        <dbReference type="SAM" id="MobiDB-lite"/>
    </source>
</evidence>
<dbReference type="EMBL" id="MTYI01000004">
    <property type="protein sequence ID" value="PNP60122.1"/>
    <property type="molecule type" value="Genomic_DNA"/>
</dbReference>
<feature type="compositionally biased region" description="Polar residues" evidence="1">
    <location>
        <begin position="93"/>
        <end position="110"/>
    </location>
</feature>
<feature type="compositionally biased region" description="Polar residues" evidence="1">
    <location>
        <begin position="1"/>
        <end position="17"/>
    </location>
</feature>
<comment type="caution">
    <text evidence="2">The sequence shown here is derived from an EMBL/GenBank/DDBJ whole genome shotgun (WGS) entry which is preliminary data.</text>
</comment>
<organism evidence="2 3">
    <name type="scientific">Trichoderma harzianum</name>
    <name type="common">Hypocrea lixii</name>
    <dbReference type="NCBI Taxonomy" id="5544"/>
    <lineage>
        <taxon>Eukaryota</taxon>
        <taxon>Fungi</taxon>
        <taxon>Dikarya</taxon>
        <taxon>Ascomycota</taxon>
        <taxon>Pezizomycotina</taxon>
        <taxon>Sordariomycetes</taxon>
        <taxon>Hypocreomycetidae</taxon>
        <taxon>Hypocreales</taxon>
        <taxon>Hypocreaceae</taxon>
        <taxon>Trichoderma</taxon>
    </lineage>
</organism>
<reference evidence="2 3" key="1">
    <citation type="submission" date="2017-02" db="EMBL/GenBank/DDBJ databases">
        <title>Genomes of Trichoderma spp. with biocontrol activity.</title>
        <authorList>
            <person name="Gardiner D."/>
            <person name="Kazan K."/>
            <person name="Vos C."/>
            <person name="Harvey P."/>
        </authorList>
    </citation>
    <scope>NUCLEOTIDE SEQUENCE [LARGE SCALE GENOMIC DNA]</scope>
    <source>
        <strain evidence="2 3">Tr1</strain>
    </source>
</reference>
<gene>
    <name evidence="2" type="ORF">THARTR1_00146</name>
</gene>
<evidence type="ECO:0000313" key="3">
    <source>
        <dbReference type="Proteomes" id="UP000236290"/>
    </source>
</evidence>
<feature type="compositionally biased region" description="Low complexity" evidence="1">
    <location>
        <begin position="18"/>
        <end position="33"/>
    </location>
</feature>
<sequence>MADASSASNTRGLAQQHSTNSTPPSTSSSGASSVFQDTPNEVPQEYLMASPSSLLPQGFPFPPQQATSGIPANSQSGFIGPEELYRNQFKSNYEDQPSNLNKDAPPSSSKIPEFDQHSSAARLVREQRLSTCLNILRHIQRTLRQRHDEAALRLAHISRLEVQTTWELFLHSPLDFMCHEMDILSDATTSAILSQGGIALQRHSAHESEAWMRKLDELRDLQDDEHDAKERVRKTMKQMQCADAIMRVGLEKQAVTLERGDLLAGQYHRGFDHHRDAEAMASSNNNASAMLSSFFNWPLPATSLNVGEAGVNIIDDSSSGSASGSSGQCLSECCRDHSQ</sequence>
<dbReference type="AlphaFoldDB" id="A0A2K0UQR8"/>
<dbReference type="OrthoDB" id="4898398at2759"/>